<evidence type="ECO:0000256" key="1">
    <source>
        <dbReference type="ARBA" id="ARBA00011063"/>
    </source>
</evidence>
<dbReference type="InterPro" id="IPR017867">
    <property type="entry name" value="Tyr_phospatase_low_mol_wt"/>
</dbReference>
<evidence type="ECO:0000313" key="6">
    <source>
        <dbReference type="EMBL" id="GAA2016966.1"/>
    </source>
</evidence>
<dbReference type="PANTHER" id="PTHR11717:SF7">
    <property type="entry name" value="LOW MOLECULAR WEIGHT PHOSPHOTYROSINE PROTEIN PHOSPHATASE"/>
    <property type="match status" value="1"/>
</dbReference>
<evidence type="ECO:0000256" key="2">
    <source>
        <dbReference type="ARBA" id="ARBA00013064"/>
    </source>
</evidence>
<evidence type="ECO:0000313" key="7">
    <source>
        <dbReference type="Proteomes" id="UP001501285"/>
    </source>
</evidence>
<proteinExistence type="inferred from homology"/>
<dbReference type="InterPro" id="IPR036196">
    <property type="entry name" value="Ptyr_pPase_sf"/>
</dbReference>
<protein>
    <recommendedName>
        <fullName evidence="2">protein-tyrosine-phosphatase</fullName>
        <ecNumber evidence="2">3.1.3.48</ecNumber>
    </recommendedName>
</protein>
<accession>A0ABP5F5W9</accession>
<dbReference type="SMART" id="SM00226">
    <property type="entry name" value="LMWPc"/>
    <property type="match status" value="1"/>
</dbReference>
<sequence length="161" mass="17935">MGHVILQSMVEDAGLADHVRVSSSGTGDWHVGEQADPRTVATLASHGYDASRHRAREFDPAEFDELDLVLASDSGHVRTLRRLARTPDDRGKIRLVREFDPEAVAAGTLETDDPWYGSEEHFARCFAEVEAACRGILAHIRDQLDSRLAGRLDDKVDWERS</sequence>
<organism evidence="6 7">
    <name type="scientific">Terrabacter terrae</name>
    <dbReference type="NCBI Taxonomy" id="318434"/>
    <lineage>
        <taxon>Bacteria</taxon>
        <taxon>Bacillati</taxon>
        <taxon>Actinomycetota</taxon>
        <taxon>Actinomycetes</taxon>
        <taxon>Micrococcales</taxon>
        <taxon>Intrasporangiaceae</taxon>
        <taxon>Terrabacter</taxon>
    </lineage>
</organism>
<dbReference type="EMBL" id="BAAANB010000001">
    <property type="protein sequence ID" value="GAA2016966.1"/>
    <property type="molecule type" value="Genomic_DNA"/>
</dbReference>
<dbReference type="SUPFAM" id="SSF52788">
    <property type="entry name" value="Phosphotyrosine protein phosphatases I"/>
    <property type="match status" value="1"/>
</dbReference>
<reference evidence="7" key="1">
    <citation type="journal article" date="2019" name="Int. J. Syst. Evol. Microbiol.">
        <title>The Global Catalogue of Microorganisms (GCM) 10K type strain sequencing project: providing services to taxonomists for standard genome sequencing and annotation.</title>
        <authorList>
            <consortium name="The Broad Institute Genomics Platform"/>
            <consortium name="The Broad Institute Genome Sequencing Center for Infectious Disease"/>
            <person name="Wu L."/>
            <person name="Ma J."/>
        </authorList>
    </citation>
    <scope>NUCLEOTIDE SEQUENCE [LARGE SCALE GENOMIC DNA]</scope>
    <source>
        <strain evidence="7">JCM 14283</strain>
    </source>
</reference>
<dbReference type="Proteomes" id="UP001501285">
    <property type="component" value="Unassembled WGS sequence"/>
</dbReference>
<feature type="domain" description="Phosphotyrosine protein phosphatase I" evidence="5">
    <location>
        <begin position="1"/>
        <end position="139"/>
    </location>
</feature>
<keyword evidence="4" id="KW-0904">Protein phosphatase</keyword>
<comment type="similarity">
    <text evidence="1">Belongs to the low molecular weight phosphotyrosine protein phosphatase family.</text>
</comment>
<dbReference type="Gene3D" id="3.40.50.2300">
    <property type="match status" value="1"/>
</dbReference>
<keyword evidence="3" id="KW-0378">Hydrolase</keyword>
<keyword evidence="7" id="KW-1185">Reference proteome</keyword>
<gene>
    <name evidence="6" type="ORF">GCM10009740_00320</name>
</gene>
<comment type="caution">
    <text evidence="6">The sequence shown here is derived from an EMBL/GenBank/DDBJ whole genome shotgun (WGS) entry which is preliminary data.</text>
</comment>
<dbReference type="Pfam" id="PF01451">
    <property type="entry name" value="LMWPc"/>
    <property type="match status" value="1"/>
</dbReference>
<dbReference type="PANTHER" id="PTHR11717">
    <property type="entry name" value="LOW MOLECULAR WEIGHT PROTEIN TYROSINE PHOSPHATASE"/>
    <property type="match status" value="1"/>
</dbReference>
<evidence type="ECO:0000256" key="4">
    <source>
        <dbReference type="ARBA" id="ARBA00022912"/>
    </source>
</evidence>
<name>A0ABP5F5W9_9MICO</name>
<dbReference type="CDD" id="cd16343">
    <property type="entry name" value="LMWPTP"/>
    <property type="match status" value="1"/>
</dbReference>
<dbReference type="InterPro" id="IPR050438">
    <property type="entry name" value="LMW_PTPase"/>
</dbReference>
<evidence type="ECO:0000256" key="3">
    <source>
        <dbReference type="ARBA" id="ARBA00022801"/>
    </source>
</evidence>
<dbReference type="EC" id="3.1.3.48" evidence="2"/>
<dbReference type="InterPro" id="IPR023485">
    <property type="entry name" value="Ptyr_pPase"/>
</dbReference>
<dbReference type="PRINTS" id="PR00719">
    <property type="entry name" value="LMWPTPASE"/>
</dbReference>
<evidence type="ECO:0000259" key="5">
    <source>
        <dbReference type="SMART" id="SM00226"/>
    </source>
</evidence>